<feature type="chain" id="PRO_5046486127" description="DUF5134 domain-containing protein" evidence="2">
    <location>
        <begin position="25"/>
        <end position="198"/>
    </location>
</feature>
<evidence type="ECO:0000313" key="4">
    <source>
        <dbReference type="Proteomes" id="UP000832097"/>
    </source>
</evidence>
<gene>
    <name evidence="3" type="ORF">MTO99_01000</name>
</gene>
<name>A0ABY4BZ17_9MICO</name>
<evidence type="ECO:0000313" key="3">
    <source>
        <dbReference type="EMBL" id="UOE44403.1"/>
    </source>
</evidence>
<accession>A0ABY4BZ17</accession>
<keyword evidence="4" id="KW-1185">Reference proteome</keyword>
<keyword evidence="1" id="KW-1133">Transmembrane helix</keyword>
<feature type="transmembrane region" description="Helical" evidence="1">
    <location>
        <begin position="63"/>
        <end position="83"/>
    </location>
</feature>
<evidence type="ECO:0000256" key="1">
    <source>
        <dbReference type="SAM" id="Phobius"/>
    </source>
</evidence>
<organism evidence="3 4">
    <name type="scientific">Agromyces larvae</name>
    <dbReference type="NCBI Taxonomy" id="2929802"/>
    <lineage>
        <taxon>Bacteria</taxon>
        <taxon>Bacillati</taxon>
        <taxon>Actinomycetota</taxon>
        <taxon>Actinomycetes</taxon>
        <taxon>Micrococcales</taxon>
        <taxon>Microbacteriaceae</taxon>
        <taxon>Agromyces</taxon>
    </lineage>
</organism>
<dbReference type="EMBL" id="CP094528">
    <property type="protein sequence ID" value="UOE44403.1"/>
    <property type="molecule type" value="Genomic_DNA"/>
</dbReference>
<reference evidence="3 4" key="1">
    <citation type="submission" date="2022-03" db="EMBL/GenBank/DDBJ databases">
        <title>Mucilaginibacter sp. isolated from the gut of Protaetia brevitarsis seulensis larvae.</title>
        <authorList>
            <person name="Won M."/>
            <person name="Kim S.-J."/>
            <person name="Kwon S.-W."/>
        </authorList>
    </citation>
    <scope>NUCLEOTIDE SEQUENCE [LARGE SCALE GENOMIC DNA]</scope>
    <source>
        <strain evidence="3 4">CFWR-12</strain>
    </source>
</reference>
<dbReference type="RefSeq" id="WP_243556195.1">
    <property type="nucleotide sequence ID" value="NZ_CP094528.1"/>
</dbReference>
<keyword evidence="2" id="KW-0732">Signal</keyword>
<dbReference type="Proteomes" id="UP000832097">
    <property type="component" value="Chromosome"/>
</dbReference>
<feature type="transmembrane region" description="Helical" evidence="1">
    <location>
        <begin position="134"/>
        <end position="157"/>
    </location>
</feature>
<proteinExistence type="predicted"/>
<feature type="transmembrane region" description="Helical" evidence="1">
    <location>
        <begin position="95"/>
        <end position="114"/>
    </location>
</feature>
<evidence type="ECO:0000256" key="2">
    <source>
        <dbReference type="SAM" id="SignalP"/>
    </source>
</evidence>
<keyword evidence="1" id="KW-0472">Membrane</keyword>
<evidence type="ECO:0008006" key="5">
    <source>
        <dbReference type="Google" id="ProtNLM"/>
    </source>
</evidence>
<feature type="signal peptide" evidence="2">
    <location>
        <begin position="1"/>
        <end position="24"/>
    </location>
</feature>
<sequence>MSTAVALLGAAVTAAAVALTLASAACTVVPVRHGGAVVRRERLAAVVMVVSAVDMAVPAVQPVAPVVWGGLLAALALALLVVPRARPGTPERADLARHAGALLAMAGMWFAMTADASGPAIGGGHASHGGSGLFGLPFTAVVVVAALALAVAAPTPAAATMAHPPGRVRTPHTARWAAWRHPLMAVGMALMAVAMPLG</sequence>
<keyword evidence="1" id="KW-0812">Transmembrane</keyword>
<protein>
    <recommendedName>
        <fullName evidence="5">DUF5134 domain-containing protein</fullName>
    </recommendedName>
</protein>
<feature type="transmembrane region" description="Helical" evidence="1">
    <location>
        <begin position="178"/>
        <end position="197"/>
    </location>
</feature>